<dbReference type="CDD" id="cd00593">
    <property type="entry name" value="RIBOc"/>
    <property type="match status" value="2"/>
</dbReference>
<accession>A0A2C5YYZ9</accession>
<dbReference type="SUPFAM" id="SSF54768">
    <property type="entry name" value="dsRNA-binding domain-like"/>
    <property type="match status" value="1"/>
</dbReference>
<dbReference type="GO" id="GO:0004525">
    <property type="term" value="F:ribonuclease III activity"/>
    <property type="evidence" value="ECO:0007669"/>
    <property type="project" value="InterPro"/>
</dbReference>
<dbReference type="SMART" id="SM00535">
    <property type="entry name" value="RIBOc"/>
    <property type="match status" value="1"/>
</dbReference>
<dbReference type="Pfam" id="PF00636">
    <property type="entry name" value="Ribonuclease_3"/>
    <property type="match status" value="2"/>
</dbReference>
<dbReference type="SUPFAM" id="SSF69065">
    <property type="entry name" value="RNase III domain-like"/>
    <property type="match status" value="2"/>
</dbReference>
<dbReference type="PROSITE" id="PS50142">
    <property type="entry name" value="RNASE_3_2"/>
    <property type="match status" value="2"/>
</dbReference>
<dbReference type="GO" id="GO:0005634">
    <property type="term" value="C:nucleus"/>
    <property type="evidence" value="ECO:0007669"/>
    <property type="project" value="TreeGrafter"/>
</dbReference>
<dbReference type="AlphaFoldDB" id="A0A2C5YYZ9"/>
<dbReference type="GO" id="GO:0003723">
    <property type="term" value="F:RNA binding"/>
    <property type="evidence" value="ECO:0007669"/>
    <property type="project" value="TreeGrafter"/>
</dbReference>
<dbReference type="InterPro" id="IPR036389">
    <property type="entry name" value="RNase_III_sf"/>
</dbReference>
<dbReference type="Proteomes" id="UP000226431">
    <property type="component" value="Unassembled WGS sequence"/>
</dbReference>
<gene>
    <name evidence="3" type="ORF">CDD80_4654</name>
</gene>
<dbReference type="Gene3D" id="1.10.1520.10">
    <property type="entry name" value="Ribonuclease III domain"/>
    <property type="match status" value="2"/>
</dbReference>
<dbReference type="InterPro" id="IPR000999">
    <property type="entry name" value="RNase_III_dom"/>
</dbReference>
<reference evidence="3 4" key="1">
    <citation type="submission" date="2017-06" db="EMBL/GenBank/DDBJ databases">
        <title>Ant-infecting Ophiocordyceps genomes reveal a high diversity of potential behavioral manipulation genes and a possible major role for enterotoxins.</title>
        <authorList>
            <person name="De Bekker C."/>
            <person name="Evans H.C."/>
            <person name="Brachmann A."/>
            <person name="Hughes D.P."/>
        </authorList>
    </citation>
    <scope>NUCLEOTIDE SEQUENCE [LARGE SCALE GENOMIC DNA]</scope>
    <source>
        <strain evidence="3 4">Map16</strain>
    </source>
</reference>
<feature type="domain" description="RNase III" evidence="2">
    <location>
        <begin position="1"/>
        <end position="86"/>
    </location>
</feature>
<organism evidence="3 4">
    <name type="scientific">Ophiocordyceps camponoti-rufipedis</name>
    <dbReference type="NCBI Taxonomy" id="2004952"/>
    <lineage>
        <taxon>Eukaryota</taxon>
        <taxon>Fungi</taxon>
        <taxon>Dikarya</taxon>
        <taxon>Ascomycota</taxon>
        <taxon>Pezizomycotina</taxon>
        <taxon>Sordariomycetes</taxon>
        <taxon>Hypocreomycetidae</taxon>
        <taxon>Hypocreales</taxon>
        <taxon>Ophiocordycipitaceae</taxon>
        <taxon>Ophiocordyceps</taxon>
    </lineage>
</organism>
<comment type="caution">
    <text evidence="3">The sequence shown here is derived from an EMBL/GenBank/DDBJ whole genome shotgun (WGS) entry which is preliminary data.</text>
</comment>
<name>A0A2C5YYZ9_9HYPO</name>
<sequence length="399" mass="45168">MWPEGYLTAARENLVANSRLCRASREKDLAKFILTKSFTGKKWRPLYLDQLKDGHRQQTGGVRIMSTKTLADVVEALIGASYMDGGLSKALICISSFLDDKEMQWRHVDDNRERLFEMVRSQSSLPPALEQLEALMGYSFRKKALLVEAMTHGSYVLDINTRSYERLEFLGDAVLDYIIVTKLFSVEPPLSHHRMHSLKSAMVNGDFLAFVVMENSSLKGEGGRDVLEPLSRFMRHGSSVIGTEQRAMKTRYEELRGEIREAMVKGKRYPWALLARMRAKKFVSDLFEAFLGAVWVDSGSTEACKAIVAQFGILAYLEFLLRNDVDARHPKQELGEWAGRQKMEYEVDVTEGRYVCRVLIGDVVVCTVEDGLSAEEAQTRAADKVMRRVWVEGGELDTG</sequence>
<dbReference type="OrthoDB" id="416741at2759"/>
<evidence type="ECO:0000313" key="3">
    <source>
        <dbReference type="EMBL" id="PHH72274.1"/>
    </source>
</evidence>
<proteinExistence type="predicted"/>
<dbReference type="PANTHER" id="PTHR14950:SF37">
    <property type="entry name" value="ENDORIBONUCLEASE DICER"/>
    <property type="match status" value="1"/>
</dbReference>
<evidence type="ECO:0000313" key="4">
    <source>
        <dbReference type="Proteomes" id="UP000226431"/>
    </source>
</evidence>
<dbReference type="EMBL" id="NJES01000433">
    <property type="protein sequence ID" value="PHH72274.1"/>
    <property type="molecule type" value="Genomic_DNA"/>
</dbReference>
<dbReference type="GO" id="GO:0005737">
    <property type="term" value="C:cytoplasm"/>
    <property type="evidence" value="ECO:0007669"/>
    <property type="project" value="TreeGrafter"/>
</dbReference>
<dbReference type="STRING" id="2004952.A0A2C5YYZ9"/>
<dbReference type="GO" id="GO:0030422">
    <property type="term" value="P:siRNA processing"/>
    <property type="evidence" value="ECO:0007669"/>
    <property type="project" value="TreeGrafter"/>
</dbReference>
<dbReference type="PROSITE" id="PS00517">
    <property type="entry name" value="RNASE_3_1"/>
    <property type="match status" value="1"/>
</dbReference>
<keyword evidence="1" id="KW-0378">Hydrolase</keyword>
<protein>
    <recommendedName>
        <fullName evidence="2">RNase III domain-containing protein</fullName>
    </recommendedName>
</protein>
<evidence type="ECO:0000259" key="2">
    <source>
        <dbReference type="PROSITE" id="PS50142"/>
    </source>
</evidence>
<feature type="domain" description="RNase III" evidence="2">
    <location>
        <begin position="129"/>
        <end position="299"/>
    </location>
</feature>
<keyword evidence="4" id="KW-1185">Reference proteome</keyword>
<evidence type="ECO:0000256" key="1">
    <source>
        <dbReference type="ARBA" id="ARBA00022801"/>
    </source>
</evidence>
<dbReference type="PANTHER" id="PTHR14950">
    <property type="entry name" value="DICER-RELATED"/>
    <property type="match status" value="1"/>
</dbReference>